<sequence length="152" mass="17027">MTCAHGMCNYLLSVSQFGCCLQGDFRSDELEKRHKKVLICRPLLASAHGTQGAQDELRIYRANGVFALPLSMCLCHVFMRLLTHQTKSRETNCLFPIFKVVCGTSIIRACLIPMRNFSLGDLDGFETRIVPLLPRAENMGILPITGRARLLN</sequence>
<gene>
    <name evidence="1" type="ORF">EUGRSUZ_C01678</name>
</gene>
<dbReference type="EMBL" id="KK198755">
    <property type="protein sequence ID" value="KCW80315.1"/>
    <property type="molecule type" value="Genomic_DNA"/>
</dbReference>
<protein>
    <submittedName>
        <fullName evidence="1">Uncharacterized protein</fullName>
    </submittedName>
</protein>
<name>A0A059CQU3_EUCGR</name>
<dbReference type="Gramene" id="KCW80315">
    <property type="protein sequence ID" value="KCW80315"/>
    <property type="gene ID" value="EUGRSUZ_C01678"/>
</dbReference>
<dbReference type="InParanoid" id="A0A059CQU3"/>
<evidence type="ECO:0000313" key="1">
    <source>
        <dbReference type="EMBL" id="KCW80315.1"/>
    </source>
</evidence>
<organism evidence="1">
    <name type="scientific">Eucalyptus grandis</name>
    <name type="common">Flooded gum</name>
    <dbReference type="NCBI Taxonomy" id="71139"/>
    <lineage>
        <taxon>Eukaryota</taxon>
        <taxon>Viridiplantae</taxon>
        <taxon>Streptophyta</taxon>
        <taxon>Embryophyta</taxon>
        <taxon>Tracheophyta</taxon>
        <taxon>Spermatophyta</taxon>
        <taxon>Magnoliopsida</taxon>
        <taxon>eudicotyledons</taxon>
        <taxon>Gunneridae</taxon>
        <taxon>Pentapetalae</taxon>
        <taxon>rosids</taxon>
        <taxon>malvids</taxon>
        <taxon>Myrtales</taxon>
        <taxon>Myrtaceae</taxon>
        <taxon>Myrtoideae</taxon>
        <taxon>Eucalypteae</taxon>
        <taxon>Eucalyptus</taxon>
    </lineage>
</organism>
<accession>A0A059CQU3</accession>
<dbReference type="AlphaFoldDB" id="A0A059CQU3"/>
<reference evidence="1" key="1">
    <citation type="submission" date="2013-07" db="EMBL/GenBank/DDBJ databases">
        <title>The genome of Eucalyptus grandis.</title>
        <authorList>
            <person name="Schmutz J."/>
            <person name="Hayes R."/>
            <person name="Myburg A."/>
            <person name="Tuskan G."/>
            <person name="Grattapaglia D."/>
            <person name="Rokhsar D.S."/>
        </authorList>
    </citation>
    <scope>NUCLEOTIDE SEQUENCE</scope>
    <source>
        <tissue evidence="1">Leaf extractions</tissue>
    </source>
</reference>
<proteinExistence type="predicted"/>